<comment type="catalytic activity">
    <reaction evidence="11 15">
        <text>cytidine + H2O + H(+) = uridine + NH4(+)</text>
        <dbReference type="Rhea" id="RHEA:16069"/>
        <dbReference type="ChEBI" id="CHEBI:15377"/>
        <dbReference type="ChEBI" id="CHEBI:15378"/>
        <dbReference type="ChEBI" id="CHEBI:16704"/>
        <dbReference type="ChEBI" id="CHEBI:17562"/>
        <dbReference type="ChEBI" id="CHEBI:28938"/>
        <dbReference type="EC" id="3.5.4.5"/>
    </reaction>
</comment>
<evidence type="ECO:0000256" key="4">
    <source>
        <dbReference type="ARBA" id="ARBA00012783"/>
    </source>
</evidence>
<dbReference type="InterPro" id="IPR016192">
    <property type="entry name" value="APOBEC/CMP_deaminase_Zn-bd"/>
</dbReference>
<comment type="cofactor">
    <cofactor evidence="1 14 15">
        <name>Zn(2+)</name>
        <dbReference type="ChEBI" id="CHEBI:29105"/>
    </cofactor>
</comment>
<sequence>MGDINIDTLGWTPQLLLAEAAKAMEKAYVPYSGFKVGAALVDRTGAIHYGCNVENAAYSPGNCAERTALFRAIADGHAPGSFRAIAVTGRTDAPITPCGVCRQVLVELGGPDLPVIMGNAKGDISIMTVAELLPGAFTPAKLAEGRIAE</sequence>
<comment type="catalytic activity">
    <reaction evidence="10 15">
        <text>2'-deoxycytidine + H2O + H(+) = 2'-deoxyuridine + NH4(+)</text>
        <dbReference type="Rhea" id="RHEA:13433"/>
        <dbReference type="ChEBI" id="CHEBI:15377"/>
        <dbReference type="ChEBI" id="CHEBI:15378"/>
        <dbReference type="ChEBI" id="CHEBI:15698"/>
        <dbReference type="ChEBI" id="CHEBI:16450"/>
        <dbReference type="ChEBI" id="CHEBI:28938"/>
        <dbReference type="EC" id="3.5.4.5"/>
    </reaction>
</comment>
<dbReference type="GO" id="GO:0004126">
    <property type="term" value="F:cytidine deaminase activity"/>
    <property type="evidence" value="ECO:0007669"/>
    <property type="project" value="UniProtKB-UniRule"/>
</dbReference>
<dbReference type="GO" id="GO:0005829">
    <property type="term" value="C:cytosol"/>
    <property type="evidence" value="ECO:0007669"/>
    <property type="project" value="TreeGrafter"/>
</dbReference>
<dbReference type="NCBIfam" id="NF004064">
    <property type="entry name" value="PRK05578.1"/>
    <property type="match status" value="1"/>
</dbReference>
<dbReference type="RefSeq" id="WP_277567037.1">
    <property type="nucleotide sequence ID" value="NZ_JAPDHZ010000004.1"/>
</dbReference>
<keyword evidence="18" id="KW-1185">Reference proteome</keyword>
<keyword evidence="8 14" id="KW-0862">Zinc</keyword>
<evidence type="ECO:0000256" key="13">
    <source>
        <dbReference type="PIRSR" id="PIRSR606262-2"/>
    </source>
</evidence>
<comment type="function">
    <text evidence="2 15">This enzyme scavenges exogenous and endogenous cytidine and 2'-deoxycytidine for UMP synthesis.</text>
</comment>
<evidence type="ECO:0000256" key="2">
    <source>
        <dbReference type="ARBA" id="ARBA00003949"/>
    </source>
</evidence>
<evidence type="ECO:0000256" key="12">
    <source>
        <dbReference type="PIRSR" id="PIRSR606262-1"/>
    </source>
</evidence>
<dbReference type="GO" id="GO:0055086">
    <property type="term" value="P:nucleobase-containing small molecule metabolic process"/>
    <property type="evidence" value="ECO:0007669"/>
    <property type="project" value="UniProtKB-ARBA"/>
</dbReference>
<dbReference type="GO" id="GO:0072527">
    <property type="term" value="P:pyrimidine-containing compound metabolic process"/>
    <property type="evidence" value="ECO:0007669"/>
    <property type="project" value="UniProtKB-ARBA"/>
</dbReference>
<evidence type="ECO:0000256" key="5">
    <source>
        <dbReference type="ARBA" id="ARBA00018266"/>
    </source>
</evidence>
<dbReference type="GO" id="GO:0042802">
    <property type="term" value="F:identical protein binding"/>
    <property type="evidence" value="ECO:0007669"/>
    <property type="project" value="UniProtKB-ARBA"/>
</dbReference>
<gene>
    <name evidence="17" type="primary">cdd</name>
    <name evidence="17" type="ORF">OMP38_22025</name>
</gene>
<reference evidence="17 18" key="1">
    <citation type="submission" date="2022-10" db="EMBL/GenBank/DDBJ databases">
        <title>Comparative genomic analysis of Cohnella hashimotonis sp. nov., isolated from the International Space Station.</title>
        <authorList>
            <person name="Simpson A."/>
            <person name="Venkateswaran K."/>
        </authorList>
    </citation>
    <scope>NUCLEOTIDE SEQUENCE [LARGE SCALE GENOMIC DNA]</scope>
    <source>
        <strain evidence="17 18">DSM 18997</strain>
    </source>
</reference>
<protein>
    <recommendedName>
        <fullName evidence="5 15">Cytidine deaminase</fullName>
        <ecNumber evidence="4 15">3.5.4.5</ecNumber>
    </recommendedName>
    <alternativeName>
        <fullName evidence="9 15">Cytidine aminohydrolase</fullName>
    </alternativeName>
</protein>
<keyword evidence="6 14" id="KW-0479">Metal-binding</keyword>
<dbReference type="EC" id="3.5.4.5" evidence="4 15"/>
<organism evidence="17 18">
    <name type="scientific">Cohnella ginsengisoli</name>
    <dbReference type="NCBI Taxonomy" id="425004"/>
    <lineage>
        <taxon>Bacteria</taxon>
        <taxon>Bacillati</taxon>
        <taxon>Bacillota</taxon>
        <taxon>Bacilli</taxon>
        <taxon>Bacillales</taxon>
        <taxon>Paenibacillaceae</taxon>
        <taxon>Cohnella</taxon>
    </lineage>
</organism>
<evidence type="ECO:0000313" key="18">
    <source>
        <dbReference type="Proteomes" id="UP001153387"/>
    </source>
</evidence>
<feature type="binding site" evidence="14">
    <location>
        <position position="63"/>
    </location>
    <ligand>
        <name>Zn(2+)</name>
        <dbReference type="ChEBI" id="CHEBI:29105"/>
        <note>catalytic</note>
    </ligand>
</feature>
<comment type="similarity">
    <text evidence="3 15">Belongs to the cytidine and deoxycytidylate deaminase family.</text>
</comment>
<evidence type="ECO:0000256" key="10">
    <source>
        <dbReference type="ARBA" id="ARBA00049252"/>
    </source>
</evidence>
<comment type="caution">
    <text evidence="17">The sequence shown here is derived from an EMBL/GenBank/DDBJ whole genome shotgun (WGS) entry which is preliminary data.</text>
</comment>
<evidence type="ECO:0000256" key="15">
    <source>
        <dbReference type="RuleBase" id="RU364006"/>
    </source>
</evidence>
<evidence type="ECO:0000313" key="17">
    <source>
        <dbReference type="EMBL" id="MDG0793226.1"/>
    </source>
</evidence>
<dbReference type="InterPro" id="IPR006262">
    <property type="entry name" value="Cyt_deam_tetra"/>
</dbReference>
<name>A0A9X4KJT6_9BACL</name>
<dbReference type="AlphaFoldDB" id="A0A9X4KJT6"/>
<feature type="binding site" evidence="13">
    <location>
        <begin position="52"/>
        <end position="58"/>
    </location>
    <ligand>
        <name>substrate</name>
    </ligand>
</feature>
<dbReference type="InterPro" id="IPR002125">
    <property type="entry name" value="CMP_dCMP_dom"/>
</dbReference>
<dbReference type="PROSITE" id="PS51747">
    <property type="entry name" value="CYT_DCMP_DEAMINASES_2"/>
    <property type="match status" value="1"/>
</dbReference>
<dbReference type="InterPro" id="IPR016193">
    <property type="entry name" value="Cytidine_deaminase-like"/>
</dbReference>
<evidence type="ECO:0000256" key="11">
    <source>
        <dbReference type="ARBA" id="ARBA00049558"/>
    </source>
</evidence>
<dbReference type="CDD" id="cd01283">
    <property type="entry name" value="cytidine_deaminase"/>
    <property type="match status" value="1"/>
</dbReference>
<evidence type="ECO:0000256" key="14">
    <source>
        <dbReference type="PIRSR" id="PIRSR606262-3"/>
    </source>
</evidence>
<proteinExistence type="inferred from homology"/>
<evidence type="ECO:0000256" key="6">
    <source>
        <dbReference type="ARBA" id="ARBA00022723"/>
    </source>
</evidence>
<dbReference type="NCBIfam" id="TIGR01354">
    <property type="entry name" value="cyt_deam_tetra"/>
    <property type="match status" value="1"/>
</dbReference>
<dbReference type="FunFam" id="3.40.140.10:FF:000008">
    <property type="entry name" value="Cytidine deaminase"/>
    <property type="match status" value="1"/>
</dbReference>
<evidence type="ECO:0000259" key="16">
    <source>
        <dbReference type="PROSITE" id="PS51747"/>
    </source>
</evidence>
<dbReference type="Pfam" id="PF00383">
    <property type="entry name" value="dCMP_cyt_deam_1"/>
    <property type="match status" value="1"/>
</dbReference>
<dbReference type="GO" id="GO:0008270">
    <property type="term" value="F:zinc ion binding"/>
    <property type="evidence" value="ECO:0007669"/>
    <property type="project" value="UniProtKB-UniRule"/>
</dbReference>
<keyword evidence="7 15" id="KW-0378">Hydrolase</keyword>
<feature type="binding site" evidence="14">
    <location>
        <position position="101"/>
    </location>
    <ligand>
        <name>Zn(2+)</name>
        <dbReference type="ChEBI" id="CHEBI:29105"/>
        <note>catalytic</note>
    </ligand>
</feature>
<dbReference type="EMBL" id="JAPDHZ010000004">
    <property type="protein sequence ID" value="MDG0793226.1"/>
    <property type="molecule type" value="Genomic_DNA"/>
</dbReference>
<feature type="binding site" evidence="14">
    <location>
        <position position="98"/>
    </location>
    <ligand>
        <name>Zn(2+)</name>
        <dbReference type="ChEBI" id="CHEBI:29105"/>
        <note>catalytic</note>
    </ligand>
</feature>
<evidence type="ECO:0000256" key="1">
    <source>
        <dbReference type="ARBA" id="ARBA00001947"/>
    </source>
</evidence>
<dbReference type="PANTHER" id="PTHR11644">
    <property type="entry name" value="CYTIDINE DEAMINASE"/>
    <property type="match status" value="1"/>
</dbReference>
<evidence type="ECO:0000256" key="9">
    <source>
        <dbReference type="ARBA" id="ARBA00032005"/>
    </source>
</evidence>
<evidence type="ECO:0000256" key="8">
    <source>
        <dbReference type="ARBA" id="ARBA00022833"/>
    </source>
</evidence>
<feature type="active site" description="Proton donor" evidence="12">
    <location>
        <position position="65"/>
    </location>
</feature>
<evidence type="ECO:0000256" key="3">
    <source>
        <dbReference type="ARBA" id="ARBA00006576"/>
    </source>
</evidence>
<dbReference type="PANTHER" id="PTHR11644:SF2">
    <property type="entry name" value="CYTIDINE DEAMINASE"/>
    <property type="match status" value="1"/>
</dbReference>
<accession>A0A9X4KJT6</accession>
<evidence type="ECO:0000256" key="7">
    <source>
        <dbReference type="ARBA" id="ARBA00022801"/>
    </source>
</evidence>
<dbReference type="Gene3D" id="3.40.140.10">
    <property type="entry name" value="Cytidine Deaminase, domain 2"/>
    <property type="match status" value="1"/>
</dbReference>
<dbReference type="PROSITE" id="PS00903">
    <property type="entry name" value="CYT_DCMP_DEAMINASES_1"/>
    <property type="match status" value="1"/>
</dbReference>
<dbReference type="InterPro" id="IPR050202">
    <property type="entry name" value="Cyt/Deoxycyt_deaminase"/>
</dbReference>
<dbReference type="SUPFAM" id="SSF53927">
    <property type="entry name" value="Cytidine deaminase-like"/>
    <property type="match status" value="1"/>
</dbReference>
<feature type="domain" description="CMP/dCMP-type deaminase" evidence="16">
    <location>
        <begin position="11"/>
        <end position="140"/>
    </location>
</feature>
<dbReference type="Proteomes" id="UP001153387">
    <property type="component" value="Unassembled WGS sequence"/>
</dbReference>